<dbReference type="PANTHER" id="PTHR48051">
    <property type="match status" value="1"/>
</dbReference>
<evidence type="ECO:0000313" key="4">
    <source>
        <dbReference type="EMBL" id="PSC74071.1"/>
    </source>
</evidence>
<dbReference type="STRING" id="554055.A0A2P6VIZ2"/>
<dbReference type="InterPro" id="IPR032675">
    <property type="entry name" value="LRR_dom_sf"/>
</dbReference>
<keyword evidence="3" id="KW-0677">Repeat</keyword>
<evidence type="ECO:0000256" key="1">
    <source>
        <dbReference type="ARBA" id="ARBA00004430"/>
    </source>
</evidence>
<dbReference type="SUPFAM" id="SSF52047">
    <property type="entry name" value="RNI-like"/>
    <property type="match status" value="1"/>
</dbReference>
<evidence type="ECO:0000313" key="5">
    <source>
        <dbReference type="Proteomes" id="UP000239649"/>
    </source>
</evidence>
<accession>A0A2P6VIZ2</accession>
<keyword evidence="5" id="KW-1185">Reference proteome</keyword>
<protein>
    <submittedName>
        <fullName evidence="4">Disease resistance</fullName>
    </submittedName>
</protein>
<dbReference type="AlphaFoldDB" id="A0A2P6VIZ2"/>
<dbReference type="InterPro" id="IPR050216">
    <property type="entry name" value="LRR_domain-containing"/>
</dbReference>
<name>A0A2P6VIZ2_9CHLO</name>
<dbReference type="GO" id="GO:0005930">
    <property type="term" value="C:axoneme"/>
    <property type="evidence" value="ECO:0007669"/>
    <property type="project" value="UniProtKB-SubCell"/>
</dbReference>
<gene>
    <name evidence="4" type="ORF">C2E20_2583</name>
</gene>
<comment type="caution">
    <text evidence="4">The sequence shown here is derived from an EMBL/GenBank/DDBJ whole genome shotgun (WGS) entry which is preliminary data.</text>
</comment>
<dbReference type="Pfam" id="PF13855">
    <property type="entry name" value="LRR_8"/>
    <property type="match status" value="1"/>
</dbReference>
<comment type="subcellular location">
    <subcellularLocation>
        <location evidence="1">Cytoplasm</location>
        <location evidence="1">Cytoskeleton</location>
        <location evidence="1">Cilium axoneme</location>
    </subcellularLocation>
</comment>
<dbReference type="Proteomes" id="UP000239649">
    <property type="component" value="Unassembled WGS sequence"/>
</dbReference>
<dbReference type="InterPro" id="IPR001611">
    <property type="entry name" value="Leu-rich_rpt"/>
</dbReference>
<reference evidence="4 5" key="1">
    <citation type="journal article" date="2018" name="Plant J.">
        <title>Genome sequences of Chlorella sorokiniana UTEX 1602 and Micractinium conductrix SAG 241.80: implications to maltose excretion by a green alga.</title>
        <authorList>
            <person name="Arriola M.B."/>
            <person name="Velmurugan N."/>
            <person name="Zhang Y."/>
            <person name="Plunkett M.H."/>
            <person name="Hondzo H."/>
            <person name="Barney B.M."/>
        </authorList>
    </citation>
    <scope>NUCLEOTIDE SEQUENCE [LARGE SCALE GENOMIC DNA]</scope>
    <source>
        <strain evidence="4 5">SAG 241.80</strain>
    </source>
</reference>
<evidence type="ECO:0000256" key="2">
    <source>
        <dbReference type="ARBA" id="ARBA00022614"/>
    </source>
</evidence>
<proteinExistence type="predicted"/>
<dbReference type="Gene3D" id="3.80.10.10">
    <property type="entry name" value="Ribonuclease Inhibitor"/>
    <property type="match status" value="2"/>
</dbReference>
<dbReference type="PANTHER" id="PTHR48051:SF1">
    <property type="entry name" value="RAS SUPPRESSOR PROTEIN 1"/>
    <property type="match status" value="1"/>
</dbReference>
<keyword evidence="2" id="KW-0433">Leucine-rich repeat</keyword>
<evidence type="ECO:0000256" key="3">
    <source>
        <dbReference type="ARBA" id="ARBA00022737"/>
    </source>
</evidence>
<sequence>MLSLAQVAWLQGKAALLRRVGPVVTALAIHDRSGVLASVSAAAAAAAAAAGGGGGAAPLEAALAALPPGVLQDIELEWHPAPAAGVLAALPRFAGQVTSLNIDARQLPETLFAAVLPSLAALRSLRLGTASIPPAAVCAAAALPALTRLELEASFLPLPPLEPLAALPRLAWLRLVDDGTRDAPLALPPASAFRGGRGLASLTVYMQSLCQVAGASLGFIFCHCQEGSPPTASLSLDGRQHLLPAGGGGLGSLPALLAALLPADAALRCLQLHGCVLEANEVACAAPLLARLAELRLSGCSFGGGGGDGGGGGGGGGGEDEAPTLAALLDAAPQLTDLHLSSLPGGAVPRCVARCHSLRRLGLCGCGITDIPPGPYLAGLTELDLSSNALAHLPRALHAAAALQSLGLSHNSQLAVTEAEADSCLLALPSLQQVQLAGTDTAEEVAARLADGLAARQRQRVQQLPSMP</sequence>
<dbReference type="OrthoDB" id="521263at2759"/>
<organism evidence="4 5">
    <name type="scientific">Micractinium conductrix</name>
    <dbReference type="NCBI Taxonomy" id="554055"/>
    <lineage>
        <taxon>Eukaryota</taxon>
        <taxon>Viridiplantae</taxon>
        <taxon>Chlorophyta</taxon>
        <taxon>core chlorophytes</taxon>
        <taxon>Trebouxiophyceae</taxon>
        <taxon>Chlorellales</taxon>
        <taxon>Chlorellaceae</taxon>
        <taxon>Chlorella clade</taxon>
        <taxon>Micractinium</taxon>
    </lineage>
</organism>
<dbReference type="EMBL" id="LHPF02000005">
    <property type="protein sequence ID" value="PSC74071.1"/>
    <property type="molecule type" value="Genomic_DNA"/>
</dbReference>